<protein>
    <recommendedName>
        <fullName evidence="1">DUF5703 domain-containing protein</fullName>
    </recommendedName>
</protein>
<dbReference type="AlphaFoldDB" id="A0A7W6EN85"/>
<name>A0A7W6EN85_9BACT</name>
<sequence>MAQIHSLNDYNVVWTTPSKNSSESMPCGGGDIGLNVWVENGDVLFYLSRTGAFDENNQFLKLGRVRVTLSNNPFTGRDFKQELRLKEGAVHLSGAGTKVVLWVDVFRPIVHVEIESAKPVSLKTSYETWRYKDHETAEEENRANSHKDLNKPRIKVITFKDSVRFNAPNEVVFYHQNRKDAVFDMTVEQQGLRAVKDSLYNPLEQLVFGGMLFGKGLVSDGISYGTYVDTDYQAWHLRSLQASQKHQLEVALHVGKAPSAAAWTKGLVQLVQKAKQANTTAKQATLKWWSDFWQRSHVHIQSSDEKAWQVGRNYQLFRYMLACNAYGEWPTKFNGGLFTFDPGTVSSAKFSPDFRRWGGGTMTGQNQRLVYFPMFKNGDFDMLPSQFNFYTKNLRNAELRSKVYWGVNGASFTEQIENFGLPNNAEYGWARPTSRWIPLEEGVEDNDYLAHDWESSLEFCLMMIDLHAYTGTDIKKYIPFIESCLRFYDEYYQKRNGLDKDGKLIIYPGSGLERYKMAVNPVNTVSALKTVLSRFVALPERFLSASQRTFWQGMLARIPPLETTQIEGKTLLNAYKNGPYTLGKGPFAHGNELPELYPIYPWGQFGVGLPLLDIALNTWNYNPSVVKILKQNLYLSWRQEAIYAARLGLTEEAAKRTLQKMKDSPYRFPAFFEPGHDWTPDHNWGGSGMIAVQEMLMQTVGDTIYLLPAWPKNWDVDFKLHAPKNTTIKGVVKQGKLVKLEVFPNARRADIKVMGNE</sequence>
<evidence type="ECO:0000313" key="3">
    <source>
        <dbReference type="Proteomes" id="UP000541352"/>
    </source>
</evidence>
<proteinExistence type="predicted"/>
<dbReference type="EMBL" id="JACIBY010000001">
    <property type="protein sequence ID" value="MBB3836057.1"/>
    <property type="molecule type" value="Genomic_DNA"/>
</dbReference>
<dbReference type="RefSeq" id="WP_221225517.1">
    <property type="nucleotide sequence ID" value="NZ_JACIBY010000001.1"/>
</dbReference>
<dbReference type="InterPro" id="IPR043757">
    <property type="entry name" value="DUF5703_N"/>
</dbReference>
<feature type="domain" description="DUF5703" evidence="1">
    <location>
        <begin position="13"/>
        <end position="298"/>
    </location>
</feature>
<organism evidence="2 3">
    <name type="scientific">Runella defluvii</name>
    <dbReference type="NCBI Taxonomy" id="370973"/>
    <lineage>
        <taxon>Bacteria</taxon>
        <taxon>Pseudomonadati</taxon>
        <taxon>Bacteroidota</taxon>
        <taxon>Cytophagia</taxon>
        <taxon>Cytophagales</taxon>
        <taxon>Spirosomataceae</taxon>
        <taxon>Runella</taxon>
    </lineage>
</organism>
<dbReference type="SUPFAM" id="SSF48208">
    <property type="entry name" value="Six-hairpin glycosidases"/>
    <property type="match status" value="1"/>
</dbReference>
<dbReference type="GO" id="GO:0005975">
    <property type="term" value="P:carbohydrate metabolic process"/>
    <property type="evidence" value="ECO:0007669"/>
    <property type="project" value="InterPro"/>
</dbReference>
<accession>A0A7W6EN85</accession>
<gene>
    <name evidence="2" type="ORF">FHS57_000039</name>
</gene>
<dbReference type="Gene3D" id="1.50.10.10">
    <property type="match status" value="1"/>
</dbReference>
<evidence type="ECO:0000259" key="1">
    <source>
        <dbReference type="Pfam" id="PF18961"/>
    </source>
</evidence>
<dbReference type="Pfam" id="PF18961">
    <property type="entry name" value="DUF5703_N"/>
    <property type="match status" value="1"/>
</dbReference>
<dbReference type="Proteomes" id="UP000541352">
    <property type="component" value="Unassembled WGS sequence"/>
</dbReference>
<evidence type="ECO:0000313" key="2">
    <source>
        <dbReference type="EMBL" id="MBB3836057.1"/>
    </source>
</evidence>
<dbReference type="InterPro" id="IPR008928">
    <property type="entry name" value="6-hairpin_glycosidase_sf"/>
</dbReference>
<reference evidence="2 3" key="1">
    <citation type="submission" date="2020-08" db="EMBL/GenBank/DDBJ databases">
        <title>Genomic Encyclopedia of Type Strains, Phase IV (KMG-IV): sequencing the most valuable type-strain genomes for metagenomic binning, comparative biology and taxonomic classification.</title>
        <authorList>
            <person name="Goeker M."/>
        </authorList>
    </citation>
    <scope>NUCLEOTIDE SEQUENCE [LARGE SCALE GENOMIC DNA]</scope>
    <source>
        <strain evidence="2 3">DSM 17976</strain>
    </source>
</reference>
<keyword evidence="3" id="KW-1185">Reference proteome</keyword>
<comment type="caution">
    <text evidence="2">The sequence shown here is derived from an EMBL/GenBank/DDBJ whole genome shotgun (WGS) entry which is preliminary data.</text>
</comment>
<dbReference type="InterPro" id="IPR012341">
    <property type="entry name" value="6hp_glycosidase-like_sf"/>
</dbReference>